<dbReference type="EMBL" id="CP144051">
    <property type="protein sequence ID" value="WWD15727.1"/>
    <property type="molecule type" value="Genomic_DNA"/>
</dbReference>
<feature type="region of interest" description="Disordered" evidence="1">
    <location>
        <begin position="1121"/>
        <end position="1140"/>
    </location>
</feature>
<feature type="region of interest" description="Disordered" evidence="1">
    <location>
        <begin position="1"/>
        <end position="87"/>
    </location>
</feature>
<dbReference type="Proteomes" id="UP000322225">
    <property type="component" value="Chromosome 1"/>
</dbReference>
<organism evidence="2 3">
    <name type="scientific">Kwoniella shandongensis</name>
    <dbReference type="NCBI Taxonomy" id="1734106"/>
    <lineage>
        <taxon>Eukaryota</taxon>
        <taxon>Fungi</taxon>
        <taxon>Dikarya</taxon>
        <taxon>Basidiomycota</taxon>
        <taxon>Agaricomycotina</taxon>
        <taxon>Tremellomycetes</taxon>
        <taxon>Tremellales</taxon>
        <taxon>Cryptococcaceae</taxon>
        <taxon>Kwoniella</taxon>
    </lineage>
</organism>
<reference evidence="2" key="2">
    <citation type="submission" date="2024-01" db="EMBL/GenBank/DDBJ databases">
        <title>Comparative genomics of Cryptococcus and Kwoniella reveals pathogenesis evolution and contrasting modes of karyotype evolution via chromosome fusion or intercentromeric recombination.</title>
        <authorList>
            <person name="Coelho M.A."/>
            <person name="David-Palma M."/>
            <person name="Shea T."/>
            <person name="Bowers K."/>
            <person name="McGinley-Smith S."/>
            <person name="Mohammad A.W."/>
            <person name="Gnirke A."/>
            <person name="Yurkov A.M."/>
            <person name="Nowrousian M."/>
            <person name="Sun S."/>
            <person name="Cuomo C.A."/>
            <person name="Heitman J."/>
        </authorList>
    </citation>
    <scope>NUCLEOTIDE SEQUENCE</scope>
    <source>
        <strain evidence="2">CBS 12478</strain>
    </source>
</reference>
<feature type="compositionally biased region" description="Low complexity" evidence="1">
    <location>
        <begin position="20"/>
        <end position="46"/>
    </location>
</feature>
<gene>
    <name evidence="2" type="ORF">CI109_100149</name>
</gene>
<feature type="region of interest" description="Disordered" evidence="1">
    <location>
        <begin position="329"/>
        <end position="352"/>
    </location>
</feature>
<dbReference type="CDD" id="cd00067">
    <property type="entry name" value="GAL4"/>
    <property type="match status" value="1"/>
</dbReference>
<dbReference type="RefSeq" id="XP_031858794.1">
    <property type="nucleotide sequence ID" value="XM_032006875.1"/>
</dbReference>
<name>A0A5M6BSP2_9TREE</name>
<feature type="compositionally biased region" description="Basic residues" evidence="1">
    <location>
        <begin position="1249"/>
        <end position="1258"/>
    </location>
</feature>
<sequence length="1306" mass="141934">MLNDPPSAFAAVTPPNIPVPTLQAALTSPAAAATTSNTATHVSGPRPIQPAPPNAPGRSQSCSSSTAAATKPAGGPSNPSSVIHRSVGPELYTPNKLAEVSNGRFAPNGQPPYTAPPDVIYPPDRIDNPHVDSMAPQPILDNMPPNSLFRPKYLPVDIDDRLDKTSVWMGVENHSLRAVYFLPPTCLCCKHPAVAQHCDRGWPNCARCISRGVRCEPGKGWGMMRPKGKRRNLKAEAAKNKAAAAEHARLALIDGENAGVVPSTPEMPTASNGIRYTSAEKGKNRADQQQAAQPIHNTQDIEMAVDEAGSLTKKRRISIEDAAHLSHNDTTVLKKPRRKSTRDSIGPINMNVPLSPADQHYFARLEENTRRPPLFDMNGPCPVWAKTKRALQAAAEYLRDPRKTAGGSVEIGVGGVARGVILEGVAEAQGIFWGTQADAGTIITSLGHPRRQRRGYLVPVPGSPPVAGTPSDPFPRPASPPFNVLPTVVHVDSQPSQAANPAERFWSEANNDGARVDVDEAPEIAALLMAQRARTPIAIAVAQDYTAVPFRVPRPFIVLGWFWVTDAWLEPVMPDLQLFGASKQTPRGPPDKVTWKFRFEWCSGDQETPWWTSSSEPLRSVDPPIVVDREPAWKFNGPGVSGATTVQLPDKPTDGSSPLTPIDLRYSHVCENCKFVSERVYDSGDICLNENCSWFFGDASSTQNHIGPISNEPGPLRPKKRVLPETLGLELRSPEPTGEGLELSQGHIGRDFWRGWVCHKCGLAQERNKWNGWNCEACLHSVCPKRRIYSDDELRSPSRPVCTGPRQEDGYASWPFTVTRSWSLFADDIKVVKHGVSIGLGEGAELHHALHHEGQGTHELARKAFMGLQVQGANEVPLKRYPLVNNIRRPADIALAPFYTYLAGPDPAPLVPAFPTGHSIPWHTASAVCLDTIDLINERAGRMFSGQPEFNSLLLAANPPNLPTSLQPRLVVEPRSYIAFLCLGSDGSMRFRSAETRVKQGELTVQHGDVVGLKTGEEAVEVLPKLDGFGFFCIARQIRPNTDILSSSRSRDKQSYEVSSSIPPEGTATPLGFTANARNGSSGDGHLSSLGQNFGAEEGAQIELNGQSFFDELVPLFKPTGSTRKSTLLPPPKPTKPAEPDIKAWYIGSFPVDKENQPLRVLPPFRERPSNQEGEEKEKMEVDEGEDKKDFPLIFLTEIPSSPKLLMPRPLSPLPGYDEEQQEVEEPIVEKTTTKKSKIVKTPVSAAKAKGKGGRKSRGSVVSAATPASTVEVELESMDGEGTPSSRGKGRGRPRGRGRKSLASEA</sequence>
<reference evidence="2" key="1">
    <citation type="submission" date="2017-08" db="EMBL/GenBank/DDBJ databases">
        <authorList>
            <person name="Cuomo C."/>
            <person name="Billmyre B."/>
            <person name="Heitman J."/>
        </authorList>
    </citation>
    <scope>NUCLEOTIDE SEQUENCE</scope>
    <source>
        <strain evidence="2">CBS 12478</strain>
    </source>
</reference>
<dbReference type="KEGG" id="ksn:43591039"/>
<dbReference type="GO" id="GO:0000981">
    <property type="term" value="F:DNA-binding transcription factor activity, RNA polymerase II-specific"/>
    <property type="evidence" value="ECO:0007669"/>
    <property type="project" value="InterPro"/>
</dbReference>
<evidence type="ECO:0000313" key="3">
    <source>
        <dbReference type="Proteomes" id="UP000322225"/>
    </source>
</evidence>
<feature type="region of interest" description="Disordered" evidence="1">
    <location>
        <begin position="1162"/>
        <end position="1189"/>
    </location>
</feature>
<feature type="region of interest" description="Disordered" evidence="1">
    <location>
        <begin position="1204"/>
        <end position="1306"/>
    </location>
</feature>
<dbReference type="OrthoDB" id="2163491at2759"/>
<feature type="compositionally biased region" description="Acidic residues" evidence="1">
    <location>
        <begin position="1217"/>
        <end position="1227"/>
    </location>
</feature>
<feature type="compositionally biased region" description="Basic and acidic residues" evidence="1">
    <location>
        <begin position="1165"/>
        <end position="1189"/>
    </location>
</feature>
<protein>
    <submittedName>
        <fullName evidence="2">Uncharacterized protein</fullName>
    </submittedName>
</protein>
<feature type="compositionally biased region" description="Basic residues" evidence="1">
    <location>
        <begin position="1288"/>
        <end position="1300"/>
    </location>
</feature>
<feature type="compositionally biased region" description="Low complexity" evidence="1">
    <location>
        <begin position="1080"/>
        <end position="1091"/>
    </location>
</feature>
<evidence type="ECO:0000256" key="1">
    <source>
        <dbReference type="SAM" id="MobiDB-lite"/>
    </source>
</evidence>
<dbReference type="GO" id="GO:0008270">
    <property type="term" value="F:zinc ion binding"/>
    <property type="evidence" value="ECO:0007669"/>
    <property type="project" value="InterPro"/>
</dbReference>
<dbReference type="GeneID" id="43591039"/>
<evidence type="ECO:0000313" key="2">
    <source>
        <dbReference type="EMBL" id="WWD15727.1"/>
    </source>
</evidence>
<dbReference type="InterPro" id="IPR001138">
    <property type="entry name" value="Zn2Cys6_DnaBD"/>
</dbReference>
<feature type="compositionally biased region" description="Low complexity" evidence="1">
    <location>
        <begin position="63"/>
        <end position="77"/>
    </location>
</feature>
<accession>A0A5M6BSP2</accession>
<feature type="region of interest" description="Disordered" evidence="1">
    <location>
        <begin position="1045"/>
        <end position="1092"/>
    </location>
</feature>
<keyword evidence="3" id="KW-1185">Reference proteome</keyword>
<proteinExistence type="predicted"/>